<dbReference type="GO" id="GO:0005198">
    <property type="term" value="F:structural molecule activity"/>
    <property type="evidence" value="ECO:0007669"/>
    <property type="project" value="InterPro"/>
</dbReference>
<dbReference type="InterPro" id="IPR000071">
    <property type="entry name" value="Lentvrl_matrix_N"/>
</dbReference>
<evidence type="ECO:0000256" key="3">
    <source>
        <dbReference type="ARBA" id="ARBA00008364"/>
    </source>
</evidence>
<evidence type="ECO:0000256" key="29">
    <source>
        <dbReference type="SAM" id="MobiDB-lite"/>
    </source>
</evidence>
<comment type="subcellular location">
    <molecule>Matrix protein p17</molecule>
    <subcellularLocation>
        <location evidence="28">Virion membrane</location>
        <topology evidence="28">Lipid-anchor</topology>
    </subcellularLocation>
    <subcellularLocation>
        <location evidence="28">Host nucleus</location>
    </subcellularLocation>
    <subcellularLocation>
        <location evidence="28">Host cytoplasm</location>
    </subcellularLocation>
</comment>
<dbReference type="PANTHER" id="PTHR40389">
    <property type="entry name" value="ENDOGENOUS RETROVIRUS GROUP K MEMBER 24 GAG POLYPROTEIN-RELATED"/>
    <property type="match status" value="1"/>
</dbReference>
<dbReference type="Pfam" id="PF19317">
    <property type="entry name" value="Gag_p24_C"/>
    <property type="match status" value="1"/>
</dbReference>
<dbReference type="InterPro" id="IPR001878">
    <property type="entry name" value="Znf_CCHC"/>
</dbReference>
<dbReference type="GO" id="GO:0075523">
    <property type="term" value="P:viral translational frameshifting"/>
    <property type="evidence" value="ECO:0007669"/>
    <property type="project" value="UniProtKB-KW"/>
</dbReference>
<dbReference type="SUPFAM" id="SSF47353">
    <property type="entry name" value="Retrovirus capsid dimerization domain-like"/>
    <property type="match status" value="1"/>
</dbReference>
<evidence type="ECO:0000313" key="31">
    <source>
        <dbReference type="EMBL" id="QPZ86956.1"/>
    </source>
</evidence>
<feature type="domain" description="CCHC-type" evidence="30">
    <location>
        <begin position="390"/>
        <end position="405"/>
    </location>
</feature>
<evidence type="ECO:0000259" key="30">
    <source>
        <dbReference type="PROSITE" id="PS50158"/>
    </source>
</evidence>
<evidence type="ECO:0000256" key="19">
    <source>
        <dbReference type="ARBA" id="ARBA00022870"/>
    </source>
</evidence>
<dbReference type="SUPFAM" id="SSF47836">
    <property type="entry name" value="Retroviral matrix proteins"/>
    <property type="match status" value="1"/>
</dbReference>
<gene>
    <name evidence="31" type="primary">gag</name>
</gene>
<dbReference type="Gene3D" id="1.10.150.90">
    <property type="entry name" value="Immunodeficiency lentiviruses, gag gene matrix protein p17"/>
    <property type="match status" value="1"/>
</dbReference>
<dbReference type="GO" id="GO:0019013">
    <property type="term" value="C:viral nucleocapsid"/>
    <property type="evidence" value="ECO:0007669"/>
    <property type="project" value="UniProtKB-KW"/>
</dbReference>
<dbReference type="InterPro" id="IPR014817">
    <property type="entry name" value="Gag_p6"/>
</dbReference>
<keyword evidence="6" id="KW-0597">Phosphoprotein</keyword>
<evidence type="ECO:0000256" key="22">
    <source>
        <dbReference type="ARBA" id="ARBA00023086"/>
    </source>
</evidence>
<dbReference type="FunFam" id="1.10.1200.30:FF:000001">
    <property type="entry name" value="Gag polyprotein"/>
    <property type="match status" value="1"/>
</dbReference>
<dbReference type="SUPFAM" id="SSF57756">
    <property type="entry name" value="Retrovirus zinc finger-like domains"/>
    <property type="match status" value="1"/>
</dbReference>
<keyword evidence="17 28" id="KW-0862">Zinc</keyword>
<keyword evidence="9 28" id="KW-0945">Host-virus interaction</keyword>
<comment type="PTM">
    <molecule>Gag-Pol polyprotein</molecule>
    <text evidence="28">Specific enzymatic cleavages by the viral protease yield mature proteins.</text>
</comment>
<keyword evidence="12" id="KW-0519">Myristate</keyword>
<keyword evidence="19" id="KW-1043">Host membrane</keyword>
<dbReference type="InterPro" id="IPR008916">
    <property type="entry name" value="Retrov_capsid_C"/>
</dbReference>
<evidence type="ECO:0000256" key="14">
    <source>
        <dbReference type="ARBA" id="ARBA00022737"/>
    </source>
</evidence>
<dbReference type="Gene3D" id="1.10.1200.30">
    <property type="match status" value="1"/>
</dbReference>
<comment type="subcellular location">
    <subcellularLocation>
        <location evidence="1">Host cell membrane</location>
        <topology evidence="1">Lipid-anchor</topology>
    </subcellularLocation>
    <subcellularLocation>
        <location evidence="2">Host endosome</location>
        <location evidence="2">Host multivesicular body</location>
    </subcellularLocation>
    <subcellularLocation>
        <location evidence="26">Virion membrane</location>
        <topology evidence="26">Lipid-anchor</topology>
    </subcellularLocation>
    <subcellularLocation>
        <location evidence="28">Virion</location>
    </subcellularLocation>
    <subcellularLocation>
        <location evidence="28">Host cytoplasm</location>
    </subcellularLocation>
    <subcellularLocation>
        <location evidence="28">Host nucleus</location>
    </subcellularLocation>
</comment>
<evidence type="ECO:0000256" key="9">
    <source>
        <dbReference type="ARBA" id="ARBA00022581"/>
    </source>
</evidence>
<dbReference type="GO" id="GO:0042025">
    <property type="term" value="C:host cell nucleus"/>
    <property type="evidence" value="ECO:0007669"/>
    <property type="project" value="UniProtKB-SubCell"/>
</dbReference>
<evidence type="ECO:0000256" key="18">
    <source>
        <dbReference type="ARBA" id="ARBA00022844"/>
    </source>
</evidence>
<keyword evidence="18 28" id="KW-0946">Virion</keyword>
<comment type="similarity">
    <text evidence="3">Belongs to the primate lentivirus group gag polyprotein family.</text>
</comment>
<proteinExistence type="inferred from homology"/>
<dbReference type="Gene3D" id="1.10.375.10">
    <property type="entry name" value="Human Immunodeficiency Virus Type 1 Capsid Protein"/>
    <property type="match status" value="1"/>
</dbReference>
<evidence type="ECO:0000256" key="10">
    <source>
        <dbReference type="ARBA" id="ARBA00022612"/>
    </source>
</evidence>
<dbReference type="PRINTS" id="PR00234">
    <property type="entry name" value="HIV1MATRIX"/>
</dbReference>
<dbReference type="InterPro" id="IPR045345">
    <property type="entry name" value="Gag_p24_C"/>
</dbReference>
<feature type="domain" description="CCHC-type" evidence="30">
    <location>
        <begin position="412"/>
        <end position="427"/>
    </location>
</feature>
<keyword evidence="24 28" id="KW-1035">Host cytoplasm</keyword>
<keyword evidence="15" id="KW-0688">Ribosomal frameshifting</keyword>
<keyword evidence="23" id="KW-0472">Membrane</keyword>
<evidence type="ECO:0000256" key="1">
    <source>
        <dbReference type="ARBA" id="ARBA00004425"/>
    </source>
</evidence>
<dbReference type="GO" id="GO:0008270">
    <property type="term" value="F:zinc ion binding"/>
    <property type="evidence" value="ECO:0007669"/>
    <property type="project" value="UniProtKB-KW"/>
</dbReference>
<name>A0A7T3QXW4_HV1</name>
<organismHost>
    <name type="scientific">Homo sapiens</name>
    <name type="common">Human</name>
    <dbReference type="NCBI Taxonomy" id="9606"/>
</organismHost>
<dbReference type="InterPro" id="IPR010999">
    <property type="entry name" value="Retrovr_matrix"/>
</dbReference>
<keyword evidence="4" id="KW-1187">Viral budding via the host ESCRT complexes</keyword>
<evidence type="ECO:0000256" key="13">
    <source>
        <dbReference type="ARBA" id="ARBA00022723"/>
    </source>
</evidence>
<dbReference type="Gene3D" id="6.10.250.390">
    <property type="match status" value="1"/>
</dbReference>
<evidence type="ECO:0000256" key="24">
    <source>
        <dbReference type="ARBA" id="ARBA00023200"/>
    </source>
</evidence>
<dbReference type="Pfam" id="PF00540">
    <property type="entry name" value="Gag_p17"/>
    <property type="match status" value="1"/>
</dbReference>
<dbReference type="InterPro" id="IPR036875">
    <property type="entry name" value="Znf_CCHC_sf"/>
</dbReference>
<keyword evidence="25" id="KW-0449">Lipoprotein</keyword>
<organism evidence="31">
    <name type="scientific">Human immunodeficiency virus type 1</name>
    <name type="common">HIV-1</name>
    <dbReference type="NCBI Taxonomy" id="11676"/>
    <lineage>
        <taxon>Viruses</taxon>
        <taxon>Riboviria</taxon>
        <taxon>Pararnavirae</taxon>
        <taxon>Artverviricota</taxon>
        <taxon>Revtraviricetes</taxon>
        <taxon>Ortervirales</taxon>
        <taxon>Retroviridae</taxon>
        <taxon>Orthoretrovirinae</taxon>
        <taxon>Lentivirus</taxon>
        <taxon>Lentivirus humimdef1</taxon>
    </lineage>
</organism>
<sequence>MGARASVLKGGKLDSWEKIRLRPGGKKKYRLKHLVWASRELERFALNPDLLETTEGCQQLMEQLQSSLRTGSEEIKSLFNTIATLWCVHQRIEIKDTKEALDKIQEIQNKSKQKTQQVAAATGSSIQNYPIVPNAQRPMIHQPMSPRTLNAWVKAIEEKAFSPELILLFTALSEGATPQDLNMMVNIVGGHQAAMQILKDTISEEAAEWDRVHPVHAVPIPPGQMREPRGSDIAGTTSTLQEQIGWMTNNPPIPVGDIYKRWIVLGLNKIVRMYSPVSILDIRQGPKEPFRDYVDRFFKTLRAEQATQEVKNWMTETLLVQNANPDCKSILRALGPGATLEEMMTACQGVGGPGHKARVLAEAMSQVQQTNIMMQRGNFRGNFRGQRTIKCFNCGKEGHLARNCKAPRKKGCWKCGKEGHQMKDCTERQANFLGKIWPSNKGRPGNFPQSRQEPTAPPAESLGMGEEITSSPQQEPRDKGLYPPLTSLKSLFGNDP</sequence>
<keyword evidence="8 28" id="KW-1048">Host nucleus</keyword>
<keyword evidence="5" id="KW-1032">Host cell membrane</keyword>
<dbReference type="GO" id="GO:0072494">
    <property type="term" value="C:host multivesicular body"/>
    <property type="evidence" value="ECO:0007669"/>
    <property type="project" value="UniProtKB-SubCell"/>
</dbReference>
<dbReference type="InterPro" id="IPR050195">
    <property type="entry name" value="Primate_lentivir_Gag_pol-like"/>
</dbReference>
<evidence type="ECO:0000256" key="11">
    <source>
        <dbReference type="ARBA" id="ARBA00022637"/>
    </source>
</evidence>
<dbReference type="GO" id="GO:0039702">
    <property type="term" value="P:viral budding via host ESCRT complex"/>
    <property type="evidence" value="ECO:0007669"/>
    <property type="project" value="UniProtKB-KW"/>
</dbReference>
<dbReference type="Gene3D" id="4.10.60.10">
    <property type="entry name" value="Zinc finger, CCHC-type"/>
    <property type="match status" value="1"/>
</dbReference>
<dbReference type="GO" id="GO:0055036">
    <property type="term" value="C:virion membrane"/>
    <property type="evidence" value="ECO:0007669"/>
    <property type="project" value="UniProtKB-SubCell"/>
</dbReference>
<evidence type="ECO:0000256" key="16">
    <source>
        <dbReference type="ARBA" id="ARBA00022771"/>
    </source>
</evidence>
<dbReference type="GO" id="GO:0020002">
    <property type="term" value="C:host cell plasma membrane"/>
    <property type="evidence" value="ECO:0007669"/>
    <property type="project" value="UniProtKB-SubCell"/>
</dbReference>
<evidence type="ECO:0000256" key="26">
    <source>
        <dbReference type="ARBA" id="ARBA00037826"/>
    </source>
</evidence>
<keyword evidence="11" id="KW-1198">Viral budding</keyword>
<dbReference type="GO" id="GO:0003723">
    <property type="term" value="F:RNA binding"/>
    <property type="evidence" value="ECO:0007669"/>
    <property type="project" value="UniProtKB-KW"/>
</dbReference>
<dbReference type="Gene3D" id="1.20.5.760">
    <property type="entry name" value="Single helix bin"/>
    <property type="match status" value="1"/>
</dbReference>
<keyword evidence="13 28" id="KW-0479">Metal-binding</keyword>
<keyword evidence="7 28" id="KW-0167">Capsid protein</keyword>
<reference evidence="31" key="1">
    <citation type="submission" date="2020-08" db="EMBL/GenBank/DDBJ databases">
        <title>Phylogenetic analysis of near full-length sequences from the earliest Korean Subclade B of HIV-1.</title>
        <authorList>
            <person name="Cho Y.-K."/>
        </authorList>
    </citation>
    <scope>NUCLEOTIDE SEQUENCE</scope>
    <source>
        <strain evidence="31">19MHI12</strain>
    </source>
</reference>
<evidence type="ECO:0000256" key="8">
    <source>
        <dbReference type="ARBA" id="ARBA00022562"/>
    </source>
</evidence>
<evidence type="ECO:0000256" key="27">
    <source>
        <dbReference type="PROSITE-ProRule" id="PRU00047"/>
    </source>
</evidence>
<dbReference type="Pfam" id="PF00607">
    <property type="entry name" value="Gag_p24"/>
    <property type="match status" value="1"/>
</dbReference>
<evidence type="ECO:0000256" key="21">
    <source>
        <dbReference type="ARBA" id="ARBA00023046"/>
    </source>
</evidence>
<evidence type="ECO:0000256" key="17">
    <source>
        <dbReference type="ARBA" id="ARBA00022833"/>
    </source>
</evidence>
<keyword evidence="21" id="KW-1039">Host endosome</keyword>
<keyword evidence="10" id="KW-1188">Viral release from host cell</keyword>
<evidence type="ECO:0000256" key="23">
    <source>
        <dbReference type="ARBA" id="ARBA00023136"/>
    </source>
</evidence>
<keyword evidence="20 28" id="KW-0694">RNA-binding</keyword>
<keyword evidence="22 28" id="KW-0543">Viral nucleoprotein</keyword>
<protein>
    <recommendedName>
        <fullName evidence="28">Gag polyprotein</fullName>
    </recommendedName>
    <component>
        <recommendedName>
            <fullName evidence="28">Matrix protein p17</fullName>
            <shortName evidence="28">MA</shortName>
        </recommendedName>
    </component>
</protein>
<evidence type="ECO:0000256" key="20">
    <source>
        <dbReference type="ARBA" id="ARBA00022884"/>
    </source>
</evidence>
<evidence type="ECO:0000256" key="15">
    <source>
        <dbReference type="ARBA" id="ARBA00022758"/>
    </source>
</evidence>
<evidence type="ECO:0000256" key="7">
    <source>
        <dbReference type="ARBA" id="ARBA00022561"/>
    </source>
</evidence>
<dbReference type="PANTHER" id="PTHR40389:SF4">
    <property type="match status" value="1"/>
</dbReference>
<dbReference type="InterPro" id="IPR008919">
    <property type="entry name" value="Retrov_capsid_N"/>
</dbReference>
<dbReference type="SUPFAM" id="SSF47943">
    <property type="entry name" value="Retrovirus capsid protein, N-terminal core domain"/>
    <property type="match status" value="1"/>
</dbReference>
<dbReference type="FunFam" id="4.10.60.10:FF:000001">
    <property type="entry name" value="Gag polyprotein"/>
    <property type="match status" value="1"/>
</dbReference>
<accession>A0A7T3QXW4</accession>
<dbReference type="PROSITE" id="PS50158">
    <property type="entry name" value="ZF_CCHC"/>
    <property type="match status" value="2"/>
</dbReference>
<dbReference type="Pfam" id="PF08705">
    <property type="entry name" value="Gag_p6"/>
    <property type="match status" value="1"/>
</dbReference>
<dbReference type="SMART" id="SM00343">
    <property type="entry name" value="ZnF_C2HC"/>
    <property type="match status" value="2"/>
</dbReference>
<feature type="region of interest" description="Disordered" evidence="29">
    <location>
        <begin position="436"/>
        <end position="496"/>
    </location>
</feature>
<evidence type="ECO:0000256" key="2">
    <source>
        <dbReference type="ARBA" id="ARBA00004560"/>
    </source>
</evidence>
<evidence type="ECO:0000256" key="25">
    <source>
        <dbReference type="ARBA" id="ARBA00023288"/>
    </source>
</evidence>
<dbReference type="EMBL" id="MT877448">
    <property type="protein sequence ID" value="QPZ86956.1"/>
    <property type="molecule type" value="Genomic_DNA"/>
</dbReference>
<dbReference type="Pfam" id="PF00098">
    <property type="entry name" value="zf-CCHC"/>
    <property type="match status" value="2"/>
</dbReference>
<evidence type="ECO:0000256" key="4">
    <source>
        <dbReference type="ARBA" id="ARBA00022462"/>
    </source>
</evidence>
<evidence type="ECO:0000256" key="12">
    <source>
        <dbReference type="ARBA" id="ARBA00022707"/>
    </source>
</evidence>
<evidence type="ECO:0000256" key="6">
    <source>
        <dbReference type="ARBA" id="ARBA00022553"/>
    </source>
</evidence>
<keyword evidence="16 27" id="KW-0863">Zinc-finger</keyword>
<keyword evidence="14" id="KW-0677">Repeat</keyword>
<evidence type="ECO:0000256" key="5">
    <source>
        <dbReference type="ARBA" id="ARBA00022511"/>
    </source>
</evidence>
<dbReference type="InterPro" id="IPR012344">
    <property type="entry name" value="Matrix_HIV/RSV_N"/>
</dbReference>
<evidence type="ECO:0000256" key="28">
    <source>
        <dbReference type="RuleBase" id="RU004487"/>
    </source>
</evidence>